<dbReference type="PANTHER" id="PTHR24223">
    <property type="entry name" value="ATP-BINDING CASSETTE SUB-FAMILY C"/>
    <property type="match status" value="1"/>
</dbReference>
<evidence type="ECO:0000256" key="1">
    <source>
        <dbReference type="ARBA" id="ARBA00004141"/>
    </source>
</evidence>
<dbReference type="GO" id="GO:0005524">
    <property type="term" value="F:ATP binding"/>
    <property type="evidence" value="ECO:0007669"/>
    <property type="project" value="UniProtKB-KW"/>
</dbReference>
<dbReference type="Gene3D" id="1.20.1560.10">
    <property type="entry name" value="ABC transporter type 1, transmembrane domain"/>
    <property type="match status" value="2"/>
</dbReference>
<feature type="transmembrane region" description="Helical" evidence="8">
    <location>
        <begin position="977"/>
        <end position="1005"/>
    </location>
</feature>
<evidence type="ECO:0000256" key="3">
    <source>
        <dbReference type="ARBA" id="ARBA00022692"/>
    </source>
</evidence>
<evidence type="ECO:0000256" key="8">
    <source>
        <dbReference type="SAM" id="Phobius"/>
    </source>
</evidence>
<feature type="transmembrane region" description="Helical" evidence="8">
    <location>
        <begin position="108"/>
        <end position="125"/>
    </location>
</feature>
<proteinExistence type="predicted"/>
<dbReference type="Proteomes" id="UP000030651">
    <property type="component" value="Unassembled WGS sequence"/>
</dbReference>
<feature type="domain" description="ABC transporter" evidence="9">
    <location>
        <begin position="557"/>
        <end position="803"/>
    </location>
</feature>
<evidence type="ECO:0000313" key="12">
    <source>
        <dbReference type="Proteomes" id="UP000030651"/>
    </source>
</evidence>
<accession>W3XJK0</accession>
<dbReference type="PANTHER" id="PTHR24223:SF345">
    <property type="entry name" value="ABC MULTIDRUG TRANSPORTER (EUROFUNG)"/>
    <property type="match status" value="1"/>
</dbReference>
<feature type="transmembrane region" description="Helical" evidence="8">
    <location>
        <begin position="1077"/>
        <end position="1097"/>
    </location>
</feature>
<feature type="transmembrane region" description="Helical" evidence="8">
    <location>
        <begin position="287"/>
        <end position="307"/>
    </location>
</feature>
<dbReference type="PROSITE" id="PS00211">
    <property type="entry name" value="ABC_TRANSPORTER_1"/>
    <property type="match status" value="2"/>
</dbReference>
<dbReference type="GO" id="GO:0140359">
    <property type="term" value="F:ABC-type transporter activity"/>
    <property type="evidence" value="ECO:0007669"/>
    <property type="project" value="InterPro"/>
</dbReference>
<evidence type="ECO:0000256" key="5">
    <source>
        <dbReference type="ARBA" id="ARBA00022840"/>
    </source>
</evidence>
<name>W3XJK0_PESFW</name>
<evidence type="ECO:0000256" key="2">
    <source>
        <dbReference type="ARBA" id="ARBA00022448"/>
    </source>
</evidence>
<dbReference type="OrthoDB" id="4139357at2759"/>
<dbReference type="InParanoid" id="W3XJK0"/>
<keyword evidence="2" id="KW-0813">Transport</keyword>
<dbReference type="OMA" id="DINIAHV"/>
<feature type="domain" description="ABC transmembrane type-1" evidence="10">
    <location>
        <begin position="874"/>
        <end position="1131"/>
    </location>
</feature>
<keyword evidence="7 8" id="KW-0472">Membrane</keyword>
<feature type="transmembrane region" description="Helical" evidence="8">
    <location>
        <begin position="1103"/>
        <end position="1124"/>
    </location>
</feature>
<dbReference type="EMBL" id="KI912109">
    <property type="protein sequence ID" value="ETS86194.1"/>
    <property type="molecule type" value="Genomic_DNA"/>
</dbReference>
<keyword evidence="4" id="KW-0547">Nucleotide-binding</keyword>
<dbReference type="InterPro" id="IPR044726">
    <property type="entry name" value="ABCC_6TM_D2"/>
</dbReference>
<reference evidence="12" key="1">
    <citation type="journal article" date="2015" name="BMC Genomics">
        <title>Genomic and transcriptomic analysis of the endophytic fungus Pestalotiopsis fici reveals its lifestyle and high potential for synthesis of natural products.</title>
        <authorList>
            <person name="Wang X."/>
            <person name="Zhang X."/>
            <person name="Liu L."/>
            <person name="Xiang M."/>
            <person name="Wang W."/>
            <person name="Sun X."/>
            <person name="Che Y."/>
            <person name="Guo L."/>
            <person name="Liu G."/>
            <person name="Guo L."/>
            <person name="Wang C."/>
            <person name="Yin W.B."/>
            <person name="Stadler M."/>
            <person name="Zhang X."/>
            <person name="Liu X."/>
        </authorList>
    </citation>
    <scope>NUCLEOTIDE SEQUENCE [LARGE SCALE GENOMIC DNA]</scope>
    <source>
        <strain evidence="12">W106-1 / CGMCC3.15140</strain>
    </source>
</reference>
<keyword evidence="12" id="KW-1185">Reference proteome</keyword>
<dbReference type="SUPFAM" id="SSF90123">
    <property type="entry name" value="ABC transporter transmembrane region"/>
    <property type="match status" value="2"/>
</dbReference>
<sequence length="1428" mass="158018">MAFELTNALHLASTACASAFILSVSIRLWKLRTFGIRTAASWQRLLKAAFALLLSIVLFAYWTKGSSFDLQHEQSSQLSLLISTIAALGLSLLLFIEQQRPLQISDGITRYLFASVICDLVYLTVTHNVAGHGDVSWPIFVRCSMQSILLSFEYRARRTVVVVSSNHKYRQGSPGVLSRLFFWWMIPILLQGHRNIFTQEDMPPLDQDMMPELTRRAMIETWSQRDKPETPRTLPMALLRCLRSPFLAAIPPRLLLVIFRYSQPILIHRSIQYATAGPEASEISNGYWLVVCAVVIYVGIAVSNAAYQNALNRLKLMSRSALVGLIHEHTMKLASVAYDNGAATTLMSTDADSLEGIGEMIHEIWAQVVEVLIGTWLLAGQVGRFWPLTFVLIYLCSHMSRFVAQHLHPGQTAWNNATQYRIAATSSVLKAMKIVKMLGYQDYMSTRIQSLRALELHLASKLRWIMVYYNASANALGIFSPAITLLVFAMNAASHGRKLDTETAFTTIAILSMITHPANMVMTIVPRVVGAMAGFDRIQTFLLRLPLEVHRRTLPQIRSTNLVWNSATRQAMSAGPDVQIRQVQIGDSQVLLENINLDIAAGTLTIISGPTGSGKSTLLRLILGEVAPARGSVSVSTTHMAYCAQTPWLPNGTIKQVIHGSSDLHDEQWYGEVVNACCLSHDLGALVNGDQTEVGSRGLNLSGGQRQRVALARALYARLSVILLDDTFSGLDGETERTVFHNLFGPSGMLKRLGTTVILVSNSAQYFASADYVVILSDHTITDQGTWQNIKTKTSSIMKFDSGNSTKPSVALSANFNRLSAQLRAKEETELDLARQTGDTALYGYYLGFVKFVNIFYLVCDTSIYSFCITMPQYWLRLWTEVGNSTTTYYIMGYICFSVVSWVTTSAQAWVVLMRLAPQSGAGIHDRLLKIIMSAPLSFFSTTDNGSILNRFSQDIQLIDKQLPSALQTIVTQVCKLAMQIIVLCTAEIWLTILFPICIPLIYIVQKVYLRSSRQLRYLELEARASVFSSFLESVEGLETIRAFGWSKAITRANVRSVEHSQRPEFLLLCLQRWLNLVLDLLVAGVATMSIIIAVVLREYVSGAQVGIALNIMLVANTTLLKLVENWTIFEISLGAISRLKTLQNTTPVEGGLSWGFEPPQNWPSAGRVEFQGITAAYHSDSAAIVNFSLDISPGQKLIVCGRTGSGKSTLLLTLLRLLELQSGKIMLDGIDISRVRLDLLRQRCFIAVTQDALLLPEETLRFNLNPDCSVTDKELIDALSKTGLWSHFAGSEKSVERGLLISSVGEHPVLDQKMSAFQNLSAGQCQLLSICRALVKAGGLRAAGLTPVVVLDEITSSLDTTTESNIYRIIDEEFTQNGHTVVIIAHRLDNLRTKMGRDAVVLMADGTMQEVRRDLVPSTISQLTGLG</sequence>
<gene>
    <name evidence="11" type="ORF">PFICI_00022</name>
</gene>
<dbReference type="GeneID" id="19265035"/>
<dbReference type="eggNOG" id="KOG0054">
    <property type="taxonomic scope" value="Eukaryota"/>
</dbReference>
<dbReference type="Pfam" id="PF00005">
    <property type="entry name" value="ABC_tran"/>
    <property type="match status" value="2"/>
</dbReference>
<dbReference type="SUPFAM" id="SSF52540">
    <property type="entry name" value="P-loop containing nucleoside triphosphate hydrolases"/>
    <property type="match status" value="2"/>
</dbReference>
<dbReference type="FunFam" id="1.20.1560.10:FF:000066">
    <property type="entry name" value="ABC multidrug transporter (Eurofung)"/>
    <property type="match status" value="1"/>
</dbReference>
<evidence type="ECO:0000256" key="6">
    <source>
        <dbReference type="ARBA" id="ARBA00022989"/>
    </source>
</evidence>
<feature type="transmembrane region" description="Helical" evidence="8">
    <location>
        <begin position="75"/>
        <end position="96"/>
    </location>
</feature>
<dbReference type="SMART" id="SM00382">
    <property type="entry name" value="AAA"/>
    <property type="match status" value="2"/>
</dbReference>
<dbReference type="Pfam" id="PF00664">
    <property type="entry name" value="ABC_membrane"/>
    <property type="match status" value="2"/>
</dbReference>
<evidence type="ECO:0000256" key="4">
    <source>
        <dbReference type="ARBA" id="ARBA00022741"/>
    </source>
</evidence>
<dbReference type="CDD" id="cd18580">
    <property type="entry name" value="ABC_6TM_ABCC_D2"/>
    <property type="match status" value="1"/>
</dbReference>
<feature type="transmembrane region" description="Helical" evidence="8">
    <location>
        <begin position="45"/>
        <end position="63"/>
    </location>
</feature>
<dbReference type="GO" id="GO:0016887">
    <property type="term" value="F:ATP hydrolysis activity"/>
    <property type="evidence" value="ECO:0007669"/>
    <property type="project" value="InterPro"/>
</dbReference>
<organism evidence="11 12">
    <name type="scientific">Pestalotiopsis fici (strain W106-1 / CGMCC3.15140)</name>
    <dbReference type="NCBI Taxonomy" id="1229662"/>
    <lineage>
        <taxon>Eukaryota</taxon>
        <taxon>Fungi</taxon>
        <taxon>Dikarya</taxon>
        <taxon>Ascomycota</taxon>
        <taxon>Pezizomycotina</taxon>
        <taxon>Sordariomycetes</taxon>
        <taxon>Xylariomycetidae</taxon>
        <taxon>Amphisphaeriales</taxon>
        <taxon>Sporocadaceae</taxon>
        <taxon>Pestalotiopsis</taxon>
    </lineage>
</organism>
<dbReference type="InterPro" id="IPR027417">
    <property type="entry name" value="P-loop_NTPase"/>
</dbReference>
<dbReference type="GO" id="GO:0016020">
    <property type="term" value="C:membrane"/>
    <property type="evidence" value="ECO:0007669"/>
    <property type="project" value="UniProtKB-SubCell"/>
</dbReference>
<evidence type="ECO:0000256" key="7">
    <source>
        <dbReference type="ARBA" id="ARBA00023136"/>
    </source>
</evidence>
<evidence type="ECO:0000259" key="9">
    <source>
        <dbReference type="PROSITE" id="PS50893"/>
    </source>
</evidence>
<dbReference type="PROSITE" id="PS50893">
    <property type="entry name" value="ABC_TRANSPORTER_2"/>
    <property type="match status" value="2"/>
</dbReference>
<dbReference type="PROSITE" id="PS50929">
    <property type="entry name" value="ABC_TM1F"/>
    <property type="match status" value="2"/>
</dbReference>
<dbReference type="InterPro" id="IPR036640">
    <property type="entry name" value="ABC1_TM_sf"/>
</dbReference>
<dbReference type="InterPro" id="IPR003439">
    <property type="entry name" value="ABC_transporter-like_ATP-bd"/>
</dbReference>
<evidence type="ECO:0000259" key="10">
    <source>
        <dbReference type="PROSITE" id="PS50929"/>
    </source>
</evidence>
<dbReference type="InterPro" id="IPR003593">
    <property type="entry name" value="AAA+_ATPase"/>
</dbReference>
<dbReference type="InterPro" id="IPR044746">
    <property type="entry name" value="ABCC_6TM_D1"/>
</dbReference>
<protein>
    <recommendedName>
        <fullName evidence="13">ABC transporter</fullName>
    </recommendedName>
</protein>
<dbReference type="RefSeq" id="XP_007826794.1">
    <property type="nucleotide sequence ID" value="XM_007828603.1"/>
</dbReference>
<feature type="transmembrane region" description="Helical" evidence="8">
    <location>
        <begin position="6"/>
        <end position="24"/>
    </location>
</feature>
<dbReference type="InterPro" id="IPR011527">
    <property type="entry name" value="ABC1_TM_dom"/>
</dbReference>
<comment type="subcellular location">
    <subcellularLocation>
        <location evidence="1">Membrane</location>
        <topology evidence="1">Multi-pass membrane protein</topology>
    </subcellularLocation>
</comment>
<feature type="transmembrane region" description="Helical" evidence="8">
    <location>
        <begin position="467"/>
        <end position="490"/>
    </location>
</feature>
<keyword evidence="3 8" id="KW-0812">Transmembrane</keyword>
<dbReference type="KEGG" id="pfy:PFICI_00022"/>
<dbReference type="InterPro" id="IPR017871">
    <property type="entry name" value="ABC_transporter-like_CS"/>
</dbReference>
<dbReference type="HOGENOM" id="CLU_000604_27_5_1"/>
<feature type="domain" description="ABC transmembrane type-1" evidence="10">
    <location>
        <begin position="254"/>
        <end position="530"/>
    </location>
</feature>
<dbReference type="CDD" id="cd18579">
    <property type="entry name" value="ABC_6TM_ABCC_D1"/>
    <property type="match status" value="1"/>
</dbReference>
<evidence type="ECO:0008006" key="13">
    <source>
        <dbReference type="Google" id="ProtNLM"/>
    </source>
</evidence>
<keyword evidence="6 8" id="KW-1133">Transmembrane helix</keyword>
<dbReference type="Gene3D" id="3.40.50.300">
    <property type="entry name" value="P-loop containing nucleotide triphosphate hydrolases"/>
    <property type="match status" value="2"/>
</dbReference>
<dbReference type="InterPro" id="IPR050173">
    <property type="entry name" value="ABC_transporter_C-like"/>
</dbReference>
<evidence type="ECO:0000313" key="11">
    <source>
        <dbReference type="EMBL" id="ETS86194.1"/>
    </source>
</evidence>
<keyword evidence="5" id="KW-0067">ATP-binding</keyword>
<dbReference type="CDD" id="cd03250">
    <property type="entry name" value="ABCC_MRP_domain1"/>
    <property type="match status" value="1"/>
</dbReference>
<feature type="domain" description="ABC transporter" evidence="9">
    <location>
        <begin position="1169"/>
        <end position="1425"/>
    </location>
</feature>